<organism evidence="2 3">
    <name type="scientific">Tumebacillus lacus</name>
    <dbReference type="NCBI Taxonomy" id="2995335"/>
    <lineage>
        <taxon>Bacteria</taxon>
        <taxon>Bacillati</taxon>
        <taxon>Bacillota</taxon>
        <taxon>Bacilli</taxon>
        <taxon>Bacillales</taxon>
        <taxon>Alicyclobacillaceae</taxon>
        <taxon>Tumebacillus</taxon>
    </lineage>
</organism>
<dbReference type="GO" id="GO:0016787">
    <property type="term" value="F:hydrolase activity"/>
    <property type="evidence" value="ECO:0007669"/>
    <property type="project" value="UniProtKB-KW"/>
</dbReference>
<protein>
    <submittedName>
        <fullName evidence="2">TatD family hydrolase</fullName>
    </submittedName>
</protein>
<name>A0ABT3X248_9BACL</name>
<dbReference type="PIRSF" id="PIRSF005902">
    <property type="entry name" value="DNase_TatD"/>
    <property type="match status" value="1"/>
</dbReference>
<dbReference type="Proteomes" id="UP001208017">
    <property type="component" value="Unassembled WGS sequence"/>
</dbReference>
<dbReference type="InterPro" id="IPR001130">
    <property type="entry name" value="TatD-like"/>
</dbReference>
<reference evidence="2 3" key="1">
    <citation type="submission" date="2022-11" db="EMBL/GenBank/DDBJ databases">
        <title>Study of microbial diversity in lake waters.</title>
        <authorList>
            <person name="Zhang J."/>
        </authorList>
    </citation>
    <scope>NUCLEOTIDE SEQUENCE [LARGE SCALE GENOMIC DNA]</scope>
    <source>
        <strain evidence="2 3">DT12</strain>
    </source>
</reference>
<dbReference type="EMBL" id="JAPMLT010000008">
    <property type="protein sequence ID" value="MCX7570990.1"/>
    <property type="molecule type" value="Genomic_DNA"/>
</dbReference>
<evidence type="ECO:0000313" key="3">
    <source>
        <dbReference type="Proteomes" id="UP001208017"/>
    </source>
</evidence>
<dbReference type="InterPro" id="IPR018228">
    <property type="entry name" value="DNase_TatD-rel_CS"/>
</dbReference>
<dbReference type="SUPFAM" id="SSF51556">
    <property type="entry name" value="Metallo-dependent hydrolases"/>
    <property type="match status" value="1"/>
</dbReference>
<proteinExistence type="predicted"/>
<dbReference type="Gene3D" id="3.20.20.140">
    <property type="entry name" value="Metal-dependent hydrolases"/>
    <property type="match status" value="1"/>
</dbReference>
<dbReference type="PANTHER" id="PTHR46124:SF2">
    <property type="entry name" value="D-AMINOACYL-TRNA DEACYLASE"/>
    <property type="match status" value="1"/>
</dbReference>
<gene>
    <name evidence="2" type="ORF">OS242_13655</name>
</gene>
<dbReference type="CDD" id="cd01310">
    <property type="entry name" value="TatD_DNAse"/>
    <property type="match status" value="1"/>
</dbReference>
<comment type="caution">
    <text evidence="2">The sequence shown here is derived from an EMBL/GenBank/DDBJ whole genome shotgun (WGS) entry which is preliminary data.</text>
</comment>
<evidence type="ECO:0000313" key="2">
    <source>
        <dbReference type="EMBL" id="MCX7570990.1"/>
    </source>
</evidence>
<dbReference type="RefSeq" id="WP_267152240.1">
    <property type="nucleotide sequence ID" value="NZ_JAPMLT010000008.1"/>
</dbReference>
<keyword evidence="3" id="KW-1185">Reference proteome</keyword>
<dbReference type="InterPro" id="IPR032466">
    <property type="entry name" value="Metal_Hydrolase"/>
</dbReference>
<keyword evidence="1 2" id="KW-0378">Hydrolase</keyword>
<dbReference type="Pfam" id="PF01026">
    <property type="entry name" value="TatD_DNase"/>
    <property type="match status" value="1"/>
</dbReference>
<sequence>MIDAHLHLAQYPAETVEREIAAWRAGGVESVIAVATDVRSCHRTLELQRRHPDFVRAALGWHPEQALPKRSEREEIFALIQNEQPSLAAIGEVGLPHYSQTEHLAGYQELLAEFAVLAAETGLPLVLHAVHDKAGLALQVLERHSGVRAHFHWLKADAPALDALLAAGHIVSVTPEVCWRERDQELARRVPLAQLLIETDGPWPYEGPFAGRPTTPLFLNEVRGAVARLKGITAEELDASCRQTVRAFYGASGKS</sequence>
<accession>A0ABT3X248</accession>
<evidence type="ECO:0000256" key="1">
    <source>
        <dbReference type="ARBA" id="ARBA00022801"/>
    </source>
</evidence>
<dbReference type="PANTHER" id="PTHR46124">
    <property type="entry name" value="D-AMINOACYL-TRNA DEACYLASE"/>
    <property type="match status" value="1"/>
</dbReference>
<dbReference type="PROSITE" id="PS01091">
    <property type="entry name" value="TATD_3"/>
    <property type="match status" value="1"/>
</dbReference>